<evidence type="ECO:0000256" key="4">
    <source>
        <dbReference type="ARBA" id="ARBA00023002"/>
    </source>
</evidence>
<dbReference type="PANTHER" id="PTHR43706:SF45">
    <property type="entry name" value="NADH DEHYDROGENASE-LIKE PROTEIN RV1812C"/>
    <property type="match status" value="1"/>
</dbReference>
<evidence type="ECO:0000259" key="7">
    <source>
        <dbReference type="Pfam" id="PF07992"/>
    </source>
</evidence>
<dbReference type="Gene3D" id="3.50.50.100">
    <property type="match status" value="1"/>
</dbReference>
<keyword evidence="3" id="KW-0274">FAD</keyword>
<comment type="caution">
    <text evidence="8">The sequence shown here is derived from an EMBL/GenBank/DDBJ whole genome shotgun (WGS) entry which is preliminary data.</text>
</comment>
<dbReference type="InterPro" id="IPR023753">
    <property type="entry name" value="FAD/NAD-binding_dom"/>
</dbReference>
<dbReference type="Pfam" id="PF07992">
    <property type="entry name" value="Pyr_redox_2"/>
    <property type="match status" value="1"/>
</dbReference>
<feature type="domain" description="FAD/NAD(P)-binding" evidence="7">
    <location>
        <begin position="46"/>
        <end position="383"/>
    </location>
</feature>
<keyword evidence="5" id="KW-0520">NAD</keyword>
<dbReference type="InterPro" id="IPR045024">
    <property type="entry name" value="NDH-2"/>
</dbReference>
<comment type="similarity">
    <text evidence="1">Belongs to the NADH dehydrogenase family.</text>
</comment>
<evidence type="ECO:0000313" key="8">
    <source>
        <dbReference type="EMBL" id="OLO47403.1"/>
    </source>
</evidence>
<dbReference type="EMBL" id="MSKL01000031">
    <property type="protein sequence ID" value="OLO47403.1"/>
    <property type="molecule type" value="Genomic_DNA"/>
</dbReference>
<feature type="signal peptide" evidence="6">
    <location>
        <begin position="1"/>
        <end position="24"/>
    </location>
</feature>
<keyword evidence="4" id="KW-0560">Oxidoreductase</keyword>
<sequence>MIRRTTIALSTAGLLAAGAALALAVRPARHDVPDVAAGTGSRRPPRVVIAGGGYVGFCVARALRAQLNLDQVEIAIIDSRAYMTYQPFLPEVAAGSIQPRHVVAPHRRNLDGVTIITGAVTAIDHAGRTVTVRPPTPQSTHERVEPYTLTYDHLVIALGAEARTLPIPGLAEQAMGFKQVEEATALRNRVLTRIEDAASTWDTERRRRLLTFVFVGGGFAGVEAIAELEDMARATVRTIPSIEQRDVRFVLVEGSRRILPELTEELSGYGLQQLRERGIDVRLNTFLNSCVDGHVVLSDGTEFDADTIVWTAGVKAAPVLQTASDLPIDARGRVTALPTLQVARDGAPVEGAWAAGDCAAVPDLTSEDPEATCAPTAQHAVRQAKLLADNLVAVLAAGDENGVPLKSYAHENLGTVASLGIGKGVARIMGQNLRGFTAWTAHRGYHVYAMPTFNRKVRIMMDWLAAVVFRRDLASFGSIAEPGAAFATAARHDADLAARRKAAESGS</sequence>
<evidence type="ECO:0000313" key="9">
    <source>
        <dbReference type="Proteomes" id="UP000186394"/>
    </source>
</evidence>
<dbReference type="PANTHER" id="PTHR43706">
    <property type="entry name" value="NADH DEHYDROGENASE"/>
    <property type="match status" value="1"/>
</dbReference>
<evidence type="ECO:0000256" key="6">
    <source>
        <dbReference type="SAM" id="SignalP"/>
    </source>
</evidence>
<keyword evidence="6" id="KW-0732">Signal</keyword>
<dbReference type="SUPFAM" id="SSF51905">
    <property type="entry name" value="FAD/NAD(P)-binding domain"/>
    <property type="match status" value="2"/>
</dbReference>
<gene>
    <name evidence="8" type="ORF">BKH28_11875</name>
</gene>
<accession>A0A1Q8VH37</accession>
<dbReference type="GO" id="GO:0003954">
    <property type="term" value="F:NADH dehydrogenase activity"/>
    <property type="evidence" value="ECO:0007669"/>
    <property type="project" value="InterPro"/>
</dbReference>
<organism evidence="8 9">
    <name type="scientific">Actinomyces oris</name>
    <dbReference type="NCBI Taxonomy" id="544580"/>
    <lineage>
        <taxon>Bacteria</taxon>
        <taxon>Bacillati</taxon>
        <taxon>Actinomycetota</taxon>
        <taxon>Actinomycetes</taxon>
        <taxon>Actinomycetales</taxon>
        <taxon>Actinomycetaceae</taxon>
        <taxon>Actinomyces</taxon>
    </lineage>
</organism>
<evidence type="ECO:0000256" key="3">
    <source>
        <dbReference type="ARBA" id="ARBA00022827"/>
    </source>
</evidence>
<dbReference type="InterPro" id="IPR036188">
    <property type="entry name" value="FAD/NAD-bd_sf"/>
</dbReference>
<dbReference type="RefSeq" id="WP_075418997.1">
    <property type="nucleotide sequence ID" value="NZ_MSKL01000031.1"/>
</dbReference>
<dbReference type="OrthoDB" id="9781621at2"/>
<evidence type="ECO:0000256" key="5">
    <source>
        <dbReference type="ARBA" id="ARBA00023027"/>
    </source>
</evidence>
<feature type="chain" id="PRO_5038915946" evidence="6">
    <location>
        <begin position="25"/>
        <end position="507"/>
    </location>
</feature>
<reference evidence="8 9" key="1">
    <citation type="submission" date="2016-12" db="EMBL/GenBank/DDBJ databases">
        <title>Genomic comparison of strains in the 'Actinomyces naeslundii' group.</title>
        <authorList>
            <person name="Mughal S.R."/>
            <person name="Do T."/>
            <person name="Gilbert S.C."/>
            <person name="Witherden E.A."/>
            <person name="Didelot X."/>
            <person name="Beighton D."/>
        </authorList>
    </citation>
    <scope>NUCLEOTIDE SEQUENCE [LARGE SCALE GENOMIC DNA]</scope>
    <source>
        <strain evidence="8 9">P6N</strain>
    </source>
</reference>
<keyword evidence="2" id="KW-0285">Flavoprotein</keyword>
<dbReference type="Proteomes" id="UP000186394">
    <property type="component" value="Unassembled WGS sequence"/>
</dbReference>
<dbReference type="PRINTS" id="PR00368">
    <property type="entry name" value="FADPNR"/>
</dbReference>
<dbReference type="AlphaFoldDB" id="A0A1Q8VH37"/>
<name>A0A1Q8VH37_9ACTO</name>
<proteinExistence type="inferred from homology"/>
<evidence type="ECO:0000256" key="2">
    <source>
        <dbReference type="ARBA" id="ARBA00022630"/>
    </source>
</evidence>
<evidence type="ECO:0000256" key="1">
    <source>
        <dbReference type="ARBA" id="ARBA00005272"/>
    </source>
</evidence>
<protein>
    <submittedName>
        <fullName evidence="8">NADH dehydrogenase</fullName>
    </submittedName>
</protein>